<dbReference type="InterPro" id="IPR036390">
    <property type="entry name" value="WH_DNA-bd_sf"/>
</dbReference>
<dbReference type="InterPro" id="IPR011991">
    <property type="entry name" value="ArsR-like_HTH"/>
</dbReference>
<proteinExistence type="predicted"/>
<reference evidence="5 6" key="1">
    <citation type="submission" date="2020-08" db="EMBL/GenBank/DDBJ databases">
        <title>Genomic Encyclopedia of Type Strains, Phase IV (KMG-V): Genome sequencing to study the core and pangenomes of soil and plant-associated prokaryotes.</title>
        <authorList>
            <person name="Whitman W."/>
        </authorList>
    </citation>
    <scope>NUCLEOTIDE SEQUENCE [LARGE SCALE GENOMIC DNA]</scope>
    <source>
        <strain evidence="3 6">SEMIA 471</strain>
        <strain evidence="4 5">SEMIA 489</strain>
    </source>
</reference>
<dbReference type="Gene3D" id="3.30.420.40">
    <property type="match status" value="1"/>
</dbReference>
<evidence type="ECO:0000313" key="5">
    <source>
        <dbReference type="Proteomes" id="UP000523431"/>
    </source>
</evidence>
<dbReference type="RefSeq" id="WP_183842989.1">
    <property type="nucleotide sequence ID" value="NZ_JACIHU010000008.1"/>
</dbReference>
<dbReference type="CDD" id="cd00090">
    <property type="entry name" value="HTH_ARSR"/>
    <property type="match status" value="1"/>
</dbReference>
<comment type="caution">
    <text evidence="4">The sequence shown here is derived from an EMBL/GenBank/DDBJ whole genome shotgun (WGS) entry which is preliminary data.</text>
</comment>
<organism evidence="4 5">
    <name type="scientific">Rhizobium etli</name>
    <dbReference type="NCBI Taxonomy" id="29449"/>
    <lineage>
        <taxon>Bacteria</taxon>
        <taxon>Pseudomonadati</taxon>
        <taxon>Pseudomonadota</taxon>
        <taxon>Alphaproteobacteria</taxon>
        <taxon>Hyphomicrobiales</taxon>
        <taxon>Rhizobiaceae</taxon>
        <taxon>Rhizobium/Agrobacterium group</taxon>
        <taxon>Rhizobium</taxon>
    </lineage>
</organism>
<evidence type="ECO:0000256" key="1">
    <source>
        <dbReference type="SAM" id="MobiDB-lite"/>
    </source>
</evidence>
<evidence type="ECO:0000313" key="4">
    <source>
        <dbReference type="EMBL" id="MBB4537087.1"/>
    </source>
</evidence>
<keyword evidence="4" id="KW-0418">Kinase</keyword>
<dbReference type="PANTHER" id="PTHR18964">
    <property type="entry name" value="ROK (REPRESSOR, ORF, KINASE) FAMILY"/>
    <property type="match status" value="1"/>
</dbReference>
<dbReference type="Gene3D" id="1.10.10.10">
    <property type="entry name" value="Winged helix-like DNA-binding domain superfamily/Winged helix DNA-binding domain"/>
    <property type="match status" value="1"/>
</dbReference>
<dbReference type="EMBL" id="JACIHU010000008">
    <property type="protein sequence ID" value="MBB4481300.1"/>
    <property type="molecule type" value="Genomic_DNA"/>
</dbReference>
<dbReference type="InterPro" id="IPR000600">
    <property type="entry name" value="ROK"/>
</dbReference>
<dbReference type="PANTHER" id="PTHR18964:SF169">
    <property type="entry name" value="N-ACETYLMANNOSAMINE KINASE"/>
    <property type="match status" value="1"/>
</dbReference>
<dbReference type="InterPro" id="IPR000835">
    <property type="entry name" value="HTH_MarR-typ"/>
</dbReference>
<dbReference type="SUPFAM" id="SSF46785">
    <property type="entry name" value="Winged helix' DNA-binding domain"/>
    <property type="match status" value="1"/>
</dbReference>
<dbReference type="EMBL" id="JACIID010000008">
    <property type="protein sequence ID" value="MBB4537087.1"/>
    <property type="molecule type" value="Genomic_DNA"/>
</dbReference>
<dbReference type="GO" id="GO:0019262">
    <property type="term" value="P:N-acetylneuraminate catabolic process"/>
    <property type="evidence" value="ECO:0007669"/>
    <property type="project" value="TreeGrafter"/>
</dbReference>
<sequence>MRYLRSGPRRLHTQEMGGPRAKTVGLRSGEIADRNIRVILEAIRRHGPLTRTELGRHSGLTGPGITNILRRLAEEKLVTSNRRNGLGGGATATEFALRPEGAFSVGVKLRERRGEIVLVDLSGQVHERAYFEVDRAERVQLVHAAARDMVDRHAVLPVIGLGIAANDWTEDESDAIAAMSTIARPYVENECTAGLLAERTIGSALTEGGLAMIIIDEDVQAGFLIRGVPYSGVHGRAGSIGEMLTGPDNVQLNTVVGFRSLRARIGEEDFARLMKGEEFACPLLSQWIREAAGHLLDPIIAMAGFFAPSTVMIGGDLPQGVIEALIHQLSIERRDTSTRPIITPWISPMRPASFSGGGVALGAALLPFLNTLLLPPASA</sequence>
<dbReference type="Pfam" id="PF12802">
    <property type="entry name" value="MarR_2"/>
    <property type="match status" value="1"/>
</dbReference>
<dbReference type="InterPro" id="IPR036388">
    <property type="entry name" value="WH-like_DNA-bd_sf"/>
</dbReference>
<name>A0A7W6ZJX4_RHIET</name>
<dbReference type="GO" id="GO:0009384">
    <property type="term" value="F:N-acylmannosamine kinase activity"/>
    <property type="evidence" value="ECO:0007669"/>
    <property type="project" value="TreeGrafter"/>
</dbReference>
<dbReference type="Proteomes" id="UP000523431">
    <property type="component" value="Unassembled WGS sequence"/>
</dbReference>
<evidence type="ECO:0000313" key="3">
    <source>
        <dbReference type="EMBL" id="MBB4481300.1"/>
    </source>
</evidence>
<feature type="region of interest" description="Disordered" evidence="1">
    <location>
        <begin position="1"/>
        <end position="22"/>
    </location>
</feature>
<dbReference type="InterPro" id="IPR043129">
    <property type="entry name" value="ATPase_NBD"/>
</dbReference>
<accession>A0A7W6ZJX4</accession>
<dbReference type="GO" id="GO:0003700">
    <property type="term" value="F:DNA-binding transcription factor activity"/>
    <property type="evidence" value="ECO:0007669"/>
    <property type="project" value="InterPro"/>
</dbReference>
<keyword evidence="4" id="KW-0808">Transferase</keyword>
<evidence type="ECO:0000259" key="2">
    <source>
        <dbReference type="Pfam" id="PF12802"/>
    </source>
</evidence>
<dbReference type="SUPFAM" id="SSF53067">
    <property type="entry name" value="Actin-like ATPase domain"/>
    <property type="match status" value="1"/>
</dbReference>
<dbReference type="AlphaFoldDB" id="A0A7W6ZJX4"/>
<protein>
    <submittedName>
        <fullName evidence="4">Putative NBD/HSP70 family sugar kinase</fullName>
    </submittedName>
</protein>
<feature type="domain" description="HTH marR-type" evidence="2">
    <location>
        <begin position="39"/>
        <end position="80"/>
    </location>
</feature>
<evidence type="ECO:0000313" key="6">
    <source>
        <dbReference type="Proteomes" id="UP000557344"/>
    </source>
</evidence>
<dbReference type="Proteomes" id="UP000557344">
    <property type="component" value="Unassembled WGS sequence"/>
</dbReference>
<gene>
    <name evidence="3" type="ORF">GGE46_003896</name>
    <name evidence="4" type="ORF">GGE57_003851</name>
</gene>